<dbReference type="InterPro" id="IPR044051">
    <property type="entry name" value="Prophage_tail_N"/>
</dbReference>
<evidence type="ECO:0000313" key="4">
    <source>
        <dbReference type="Proteomes" id="UP001519272"/>
    </source>
</evidence>
<evidence type="ECO:0000259" key="2">
    <source>
        <dbReference type="Pfam" id="PF18994"/>
    </source>
</evidence>
<dbReference type="Proteomes" id="UP001519272">
    <property type="component" value="Unassembled WGS sequence"/>
</dbReference>
<gene>
    <name evidence="3" type="ORF">J2Z32_003733</name>
</gene>
<organism evidence="3 4">
    <name type="scientific">Paenibacillus turicensis</name>
    <dbReference type="NCBI Taxonomy" id="160487"/>
    <lineage>
        <taxon>Bacteria</taxon>
        <taxon>Bacillati</taxon>
        <taxon>Bacillota</taxon>
        <taxon>Bacilli</taxon>
        <taxon>Bacillales</taxon>
        <taxon>Paenibacillaceae</taxon>
        <taxon>Paenibacillus</taxon>
    </lineage>
</organism>
<feature type="domain" description="Tail spike" evidence="1">
    <location>
        <begin position="194"/>
        <end position="265"/>
    </location>
</feature>
<evidence type="ECO:0000259" key="1">
    <source>
        <dbReference type="Pfam" id="PF06605"/>
    </source>
</evidence>
<name>A0ABS4FWU6_9BACL</name>
<dbReference type="RefSeq" id="WP_210090653.1">
    <property type="nucleotide sequence ID" value="NZ_JAGGKG010000021.1"/>
</dbReference>
<sequence>MITILNSSKRPLAVLEEYFDDSITEQINSSYTLTFSTYLDDLKSQYIQVGNLVEVEEQLFNIIHHRRTRSDNGQVVLVVECEQVSYDLLFRKFESFIHANTPSNLLSMALDGTAFTVGTVELTNVVSVDLKEATNARAVLMEIARVAEGELKFDKYNVSLQRRRGKEHGVQFRLGKNLKGIIKDVNGQSGEVTTAYEIDVVELNTLPEFKGIEEFGLGDTVTIIDEELGINERQRIIQYTYSPRMRINSKVVIANSIEGIQDTIYRIEQTTVAKDKYYYNTRIGPEIGFESMRWDKKARSVMNGDEIKIQKGNGAGSWTNAIYMDANGDARFTGIVEASQFKGGTIEIGFGNQVFKAGSQGIWLGNSEFENAPFSVSMQGKMKARGAEFSGDISASTINGGTINGTNINGANINGTTITGGTINGSTISTRVGNGKGIELLSGYSDINIYSGVSVIELAFAIQDLLGDTQLYFKRDGYIGANRQIFIDAPGGVIINGERVGG</sequence>
<protein>
    <recommendedName>
        <fullName evidence="5">Prophage tail endopeptidase domain-containing protein</fullName>
    </recommendedName>
</protein>
<dbReference type="EMBL" id="JAGGKG010000021">
    <property type="protein sequence ID" value="MBP1907068.1"/>
    <property type="molecule type" value="Genomic_DNA"/>
</dbReference>
<reference evidence="3 4" key="1">
    <citation type="submission" date="2021-03" db="EMBL/GenBank/DDBJ databases">
        <title>Genomic Encyclopedia of Type Strains, Phase IV (KMG-IV): sequencing the most valuable type-strain genomes for metagenomic binning, comparative biology and taxonomic classification.</title>
        <authorList>
            <person name="Goeker M."/>
        </authorList>
    </citation>
    <scope>NUCLEOTIDE SEQUENCE [LARGE SCALE GENOMIC DNA]</scope>
    <source>
        <strain evidence="3 4">DSM 14349</strain>
    </source>
</reference>
<feature type="domain" description="Prophage endopeptidase tail N-terminal" evidence="2">
    <location>
        <begin position="3"/>
        <end position="82"/>
    </location>
</feature>
<evidence type="ECO:0000313" key="3">
    <source>
        <dbReference type="EMBL" id="MBP1907068.1"/>
    </source>
</evidence>
<comment type="caution">
    <text evidence="3">The sequence shown here is derived from an EMBL/GenBank/DDBJ whole genome shotgun (WGS) entry which is preliminary data.</text>
</comment>
<dbReference type="Pfam" id="PF06605">
    <property type="entry name" value="Prophage_tail"/>
    <property type="match status" value="2"/>
</dbReference>
<evidence type="ECO:0008006" key="5">
    <source>
        <dbReference type="Google" id="ProtNLM"/>
    </source>
</evidence>
<dbReference type="NCBIfam" id="TIGR01665">
    <property type="entry name" value="put_anti_recept"/>
    <property type="match status" value="1"/>
</dbReference>
<dbReference type="InterPro" id="IPR010572">
    <property type="entry name" value="Tail_dom"/>
</dbReference>
<feature type="domain" description="Tail spike" evidence="1">
    <location>
        <begin position="94"/>
        <end position="189"/>
    </location>
</feature>
<dbReference type="InterPro" id="IPR007119">
    <property type="entry name" value="Phage_tail_spike_N"/>
</dbReference>
<proteinExistence type="predicted"/>
<keyword evidence="4" id="KW-1185">Reference proteome</keyword>
<accession>A0ABS4FWU6</accession>
<dbReference type="Pfam" id="PF18994">
    <property type="entry name" value="Prophage_tailD1"/>
    <property type="match status" value="1"/>
</dbReference>